<dbReference type="EC" id="1.17.1.8" evidence="3"/>
<dbReference type="PANTHER" id="PTHR20836:SF0">
    <property type="entry name" value="4-HYDROXY-TETRAHYDRODIPICOLINATE REDUCTASE 1, CHLOROPLASTIC-RELATED"/>
    <property type="match status" value="1"/>
</dbReference>
<evidence type="ECO:0000259" key="4">
    <source>
        <dbReference type="Pfam" id="PF01113"/>
    </source>
</evidence>
<dbReference type="InterPro" id="IPR023940">
    <property type="entry name" value="DHDPR_bac"/>
</dbReference>
<keyword evidence="1" id="KW-0521">NADP</keyword>
<dbReference type="InterPro" id="IPR036291">
    <property type="entry name" value="NAD(P)-bd_dom_sf"/>
</dbReference>
<evidence type="ECO:0000256" key="2">
    <source>
        <dbReference type="ARBA" id="ARBA00023002"/>
    </source>
</evidence>
<dbReference type="SUPFAM" id="SSF51735">
    <property type="entry name" value="NAD(P)-binding Rossmann-fold domains"/>
    <property type="match status" value="1"/>
</dbReference>
<keyword evidence="6" id="KW-1185">Reference proteome</keyword>
<dbReference type="GO" id="GO:0008839">
    <property type="term" value="F:4-hydroxy-tetrahydrodipicolinate reductase"/>
    <property type="evidence" value="ECO:0007669"/>
    <property type="project" value="UniProtKB-EC"/>
</dbReference>
<protein>
    <recommendedName>
        <fullName evidence="3">4-hydroxy-tetrahydrodipicolinate reductase</fullName>
        <ecNumber evidence="3">1.17.1.8</ecNumber>
    </recommendedName>
</protein>
<dbReference type="CDD" id="cd02274">
    <property type="entry name" value="DHDPR_N"/>
    <property type="match status" value="1"/>
</dbReference>
<dbReference type="Pfam" id="PF01113">
    <property type="entry name" value="DapB_N"/>
    <property type="match status" value="1"/>
</dbReference>
<dbReference type="EMBL" id="JAFLQW010000027">
    <property type="protein sequence ID" value="MBO0347703.1"/>
    <property type="molecule type" value="Genomic_DNA"/>
</dbReference>
<reference evidence="5 6" key="1">
    <citation type="submission" date="2021-03" db="EMBL/GenBank/DDBJ databases">
        <title>Metabolic Capacity of the Antarctic Cyanobacterium Phormidium pseudopriestleyi that Sustains Oxygenic Photosynthesis in the Presence of Hydrogen Sulfide.</title>
        <authorList>
            <person name="Lumian J.E."/>
            <person name="Jungblut A.D."/>
            <person name="Dillon M.L."/>
            <person name="Hawes I."/>
            <person name="Doran P.T."/>
            <person name="Mackey T.J."/>
            <person name="Dick G.J."/>
            <person name="Grettenberger C.L."/>
            <person name="Sumner D.Y."/>
        </authorList>
    </citation>
    <scope>NUCLEOTIDE SEQUENCE [LARGE SCALE GENOMIC DNA]</scope>
    <source>
        <strain evidence="5 6">FRX01</strain>
    </source>
</reference>
<organism evidence="5 6">
    <name type="scientific">Phormidium pseudopriestleyi FRX01</name>
    <dbReference type="NCBI Taxonomy" id="1759528"/>
    <lineage>
        <taxon>Bacteria</taxon>
        <taxon>Bacillati</taxon>
        <taxon>Cyanobacteriota</taxon>
        <taxon>Cyanophyceae</taxon>
        <taxon>Oscillatoriophycideae</taxon>
        <taxon>Oscillatoriales</taxon>
        <taxon>Oscillatoriaceae</taxon>
        <taxon>Phormidium</taxon>
    </lineage>
</organism>
<gene>
    <name evidence="5" type="primary">dapB</name>
    <name evidence="5" type="ORF">J0895_00975</name>
</gene>
<dbReference type="PANTHER" id="PTHR20836">
    <property type="entry name" value="DIHYDRODIPICOLINATE REDUCTASE"/>
    <property type="match status" value="1"/>
</dbReference>
<comment type="caution">
    <text evidence="5">The sequence shown here is derived from an EMBL/GenBank/DDBJ whole genome shotgun (WGS) entry which is preliminary data.</text>
</comment>
<dbReference type="InterPro" id="IPR000846">
    <property type="entry name" value="DapB_N"/>
</dbReference>
<dbReference type="Proteomes" id="UP000664844">
    <property type="component" value="Unassembled WGS sequence"/>
</dbReference>
<feature type="domain" description="Dihydrodipicolinate reductase N-terminal" evidence="4">
    <location>
        <begin position="7"/>
        <end position="127"/>
    </location>
</feature>
<name>A0ABS3FKR4_9CYAN</name>
<feature type="non-terminal residue" evidence="5">
    <location>
        <position position="132"/>
    </location>
</feature>
<proteinExistence type="predicted"/>
<evidence type="ECO:0000313" key="5">
    <source>
        <dbReference type="EMBL" id="MBO0347703.1"/>
    </source>
</evidence>
<dbReference type="Gene3D" id="3.40.50.720">
    <property type="entry name" value="NAD(P)-binding Rossmann-like Domain"/>
    <property type="match status" value="1"/>
</dbReference>
<accession>A0ABS3FKR4</accession>
<dbReference type="NCBIfam" id="TIGR00036">
    <property type="entry name" value="dapB"/>
    <property type="match status" value="1"/>
</dbReference>
<evidence type="ECO:0000256" key="3">
    <source>
        <dbReference type="NCBIfam" id="TIGR00036"/>
    </source>
</evidence>
<evidence type="ECO:0000313" key="6">
    <source>
        <dbReference type="Proteomes" id="UP000664844"/>
    </source>
</evidence>
<dbReference type="RefSeq" id="WP_207086277.1">
    <property type="nucleotide sequence ID" value="NZ_JAFLQW010000027.1"/>
</dbReference>
<evidence type="ECO:0000256" key="1">
    <source>
        <dbReference type="ARBA" id="ARBA00022857"/>
    </source>
</evidence>
<sequence length="132" mass="13842">MANQLPIPVVVNGAGGKMGREVVQAVSEAPDMILVGAVDRNPEYLGQDIGEVIGCGPLEIPVLNDLEGTLGMALQEKQSAVMVDFTHPNTVYENTRAAIAYGIRPVIGTTGMSPEQIQELAAFAEKSSMGCA</sequence>
<keyword evidence="2 5" id="KW-0560">Oxidoreductase</keyword>